<evidence type="ECO:0000313" key="1">
    <source>
        <dbReference type="EMBL" id="DAD18231.1"/>
    </source>
</evidence>
<keyword evidence="2" id="KW-1185">Reference proteome</keyword>
<protein>
    <submittedName>
        <fullName evidence="1">Uncharacterized protein</fullName>
    </submittedName>
</protein>
<name>A0A822XGJ9_NELNU</name>
<organism evidence="1 2">
    <name type="scientific">Nelumbo nucifera</name>
    <name type="common">Sacred lotus</name>
    <dbReference type="NCBI Taxonomy" id="4432"/>
    <lineage>
        <taxon>Eukaryota</taxon>
        <taxon>Viridiplantae</taxon>
        <taxon>Streptophyta</taxon>
        <taxon>Embryophyta</taxon>
        <taxon>Tracheophyta</taxon>
        <taxon>Spermatophyta</taxon>
        <taxon>Magnoliopsida</taxon>
        <taxon>Proteales</taxon>
        <taxon>Nelumbonaceae</taxon>
        <taxon>Nelumbo</taxon>
    </lineage>
</organism>
<accession>A0A822XGJ9</accession>
<evidence type="ECO:0000313" key="2">
    <source>
        <dbReference type="Proteomes" id="UP000607653"/>
    </source>
</evidence>
<gene>
    <name evidence="1" type="ORF">HUJ06_019694</name>
</gene>
<sequence>MGESMGSSLQAPGIANTRNSVILLEEWQLQRDSSKFANSGDRNLQIG</sequence>
<dbReference type="EMBL" id="DUZY01000001">
    <property type="protein sequence ID" value="DAD18231.1"/>
    <property type="molecule type" value="Genomic_DNA"/>
</dbReference>
<dbReference type="Proteomes" id="UP000607653">
    <property type="component" value="Unassembled WGS sequence"/>
</dbReference>
<reference evidence="1 2" key="1">
    <citation type="journal article" date="2020" name="Mol. Biol. Evol.">
        <title>Distinct Expression and Methylation Patterns for Genes with Different Fates following a Single Whole-Genome Duplication in Flowering Plants.</title>
        <authorList>
            <person name="Shi T."/>
            <person name="Rahmani R.S."/>
            <person name="Gugger P.F."/>
            <person name="Wang M."/>
            <person name="Li H."/>
            <person name="Zhang Y."/>
            <person name="Li Z."/>
            <person name="Wang Q."/>
            <person name="Van de Peer Y."/>
            <person name="Marchal K."/>
            <person name="Chen J."/>
        </authorList>
    </citation>
    <scope>NUCLEOTIDE SEQUENCE [LARGE SCALE GENOMIC DNA]</scope>
    <source>
        <tissue evidence="1">Leaf</tissue>
    </source>
</reference>
<comment type="caution">
    <text evidence="1">The sequence shown here is derived from an EMBL/GenBank/DDBJ whole genome shotgun (WGS) entry which is preliminary data.</text>
</comment>
<dbReference type="AlphaFoldDB" id="A0A822XGJ9"/>
<proteinExistence type="predicted"/>